<dbReference type="AlphaFoldDB" id="A0A151LES5"/>
<keyword evidence="3" id="KW-0732">Signal</keyword>
<feature type="coiled-coil region" evidence="1">
    <location>
        <begin position="436"/>
        <end position="463"/>
    </location>
</feature>
<evidence type="ECO:0000256" key="3">
    <source>
        <dbReference type="SAM" id="SignalP"/>
    </source>
</evidence>
<feature type="compositionally biased region" description="Low complexity" evidence="2">
    <location>
        <begin position="532"/>
        <end position="549"/>
    </location>
</feature>
<proteinExistence type="predicted"/>
<keyword evidence="1" id="KW-0175">Coiled coil</keyword>
<reference evidence="4 5" key="1">
    <citation type="journal article" date="2016" name="Nat. Commun.">
        <title>Genomes of cryptic chimpanzee Plasmodium species reveal key evolutionary events leading to human malaria.</title>
        <authorList>
            <person name="Sundararaman S.A."/>
            <person name="Plenderleith L.J."/>
            <person name="Liu W."/>
            <person name="Loy D.E."/>
            <person name="Learn G.H."/>
            <person name="Li Y."/>
            <person name="Shaw K.S."/>
            <person name="Ayouba A."/>
            <person name="Peeters M."/>
            <person name="Speede S."/>
            <person name="Shaw G.M."/>
            <person name="Bushman F.D."/>
            <person name="Brisson D."/>
            <person name="Rayner J.C."/>
            <person name="Sharp P.M."/>
            <person name="Hahn B.H."/>
        </authorList>
    </citation>
    <scope>NUCLEOTIDE SEQUENCE [LARGE SCALE GENOMIC DNA]</scope>
    <source>
        <strain evidence="4 5">SY75</strain>
    </source>
</reference>
<dbReference type="VEuPathDB" id="PlasmoDB:PGSY75_1369600"/>
<feature type="region of interest" description="Disordered" evidence="2">
    <location>
        <begin position="367"/>
        <end position="405"/>
    </location>
</feature>
<feature type="region of interest" description="Disordered" evidence="2">
    <location>
        <begin position="296"/>
        <end position="336"/>
    </location>
</feature>
<organism evidence="4 5">
    <name type="scientific">Plasmodium gaboni</name>
    <dbReference type="NCBI Taxonomy" id="647221"/>
    <lineage>
        <taxon>Eukaryota</taxon>
        <taxon>Sar</taxon>
        <taxon>Alveolata</taxon>
        <taxon>Apicomplexa</taxon>
        <taxon>Aconoidasida</taxon>
        <taxon>Haemosporida</taxon>
        <taxon>Plasmodiidae</taxon>
        <taxon>Plasmodium</taxon>
        <taxon>Plasmodium (Laverania)</taxon>
    </lineage>
</organism>
<evidence type="ECO:0000256" key="1">
    <source>
        <dbReference type="SAM" id="Coils"/>
    </source>
</evidence>
<name>A0A151LES5_9APIC</name>
<evidence type="ECO:0000313" key="4">
    <source>
        <dbReference type="EMBL" id="KYN97451.1"/>
    </source>
</evidence>
<feature type="compositionally biased region" description="Basic and acidic residues" evidence="2">
    <location>
        <begin position="376"/>
        <end position="391"/>
    </location>
</feature>
<protein>
    <submittedName>
        <fullName evidence="4">Uncharacterized protein</fullName>
    </submittedName>
</protein>
<dbReference type="KEGG" id="pgab:PGSY75_1369600"/>
<dbReference type="GeneID" id="29778303"/>
<feature type="compositionally biased region" description="Low complexity" evidence="2">
    <location>
        <begin position="490"/>
        <end position="501"/>
    </location>
</feature>
<dbReference type="EMBL" id="LVLB01000014">
    <property type="protein sequence ID" value="KYN97451.1"/>
    <property type="molecule type" value="Genomic_DNA"/>
</dbReference>
<evidence type="ECO:0000256" key="2">
    <source>
        <dbReference type="SAM" id="MobiDB-lite"/>
    </source>
</evidence>
<comment type="caution">
    <text evidence="4">The sequence shown here is derived from an EMBL/GenBank/DDBJ whole genome shotgun (WGS) entry which is preliminary data.</text>
</comment>
<feature type="region of interest" description="Disordered" evidence="2">
    <location>
        <begin position="490"/>
        <end position="549"/>
    </location>
</feature>
<feature type="compositionally biased region" description="Basic and acidic residues" evidence="2">
    <location>
        <begin position="502"/>
        <end position="517"/>
    </location>
</feature>
<feature type="coiled-coil region" evidence="1">
    <location>
        <begin position="74"/>
        <end position="101"/>
    </location>
</feature>
<evidence type="ECO:0000313" key="5">
    <source>
        <dbReference type="Proteomes" id="UP000076004"/>
    </source>
</evidence>
<dbReference type="RefSeq" id="XP_018640456.1">
    <property type="nucleotide sequence ID" value="XM_018787714.1"/>
</dbReference>
<accession>A0A151LES5</accession>
<feature type="chain" id="PRO_5007584131" evidence="3">
    <location>
        <begin position="21"/>
        <end position="904"/>
    </location>
</feature>
<feature type="compositionally biased region" description="Acidic residues" evidence="2">
    <location>
        <begin position="296"/>
        <end position="307"/>
    </location>
</feature>
<gene>
    <name evidence="4" type="ORF">PGSY75_1369600</name>
</gene>
<sequence>MKIILKITLLFSLLNNLSMCFRIYDGNNKGNLFLYSNKRNNILNRNKYNTNKKCKSILYNKDIDNSNISSEEKEALIREQIKKEKEQYEKIKQENKDFINNNFEYISNNIPINVEKRYAYEKFKYSHELLTYIFFVINLFKHEQFKNKLYKEYLEKEALKENKNIISSHQNDKEHDISVLNNTEKNMTHIQKERNHKLISNFIHRFGDKFKFFNTPDKIQREDLANMFKMEQEDKEKFFKKIKIKNEKTNEYYFVIYYCNWKYECMALYNAFHNILNNNYNNINFYEILHKQDEEKQESELDDDEQEIGSNKKGKKKKGDKYDQQEGDSDENDLSIKDIEQIKQMYIKDLQSNKVMDMESLLNEEYNTNAEDNSEGNDKGKNETSGTDKEGTTPTDNTSEEKKTKTFQEIMEEEKKKLDEEFFLHGYSKYEDEEQIKKEEQLIKESKRIIKEEKLNKTRLNSKNDFNNILNDFYIYMDNYKRYYNYSNNDDNSDIINQNTNKDTEIDDQTKKKDQTKSKKKKNNHNDINVGDINISNSNHDINNQNVDDVNNNKTKVNINVIFVRISNSTVIGKTKNIKKKIKKKWIYSHEKEIKFYELILSLMLNENIYYKNIPHMDIFSLTYNKQNLFEFFNSIQTNLKHSFIHKNNVYDIYNHIHGGALDIYNFNIYDKSTYQNGVQNDDMNIQNDDVNIQNDDMNIQNDDVNIQNDDVNIQNDDVNIQNDDVVLEELDINDEIHDMENYGVIYDKLEEDTNENDLNNNQENMYNNNMDDTVDTNPINIKKHNKKKKSKYETLFKQKYINVLVNNIRNKISIEKISSISNVDNYSNYTVDTFKHISLNNIFKKNSTHEHFKIDKNYVYYLNHKIPKDIFPFILQLSLAFKYEHTHILINAPKKVEFIYRNV</sequence>
<dbReference type="VEuPathDB" id="PlasmoDB:PGABG01_1367300"/>
<dbReference type="Proteomes" id="UP000076004">
    <property type="component" value="Chromosome 13"/>
</dbReference>
<feature type="signal peptide" evidence="3">
    <location>
        <begin position="1"/>
        <end position="20"/>
    </location>
</feature>